<feature type="signal peptide" evidence="2">
    <location>
        <begin position="1"/>
        <end position="22"/>
    </location>
</feature>
<keyword evidence="5" id="KW-1185">Reference proteome</keyword>
<proteinExistence type="predicted"/>
<gene>
    <name evidence="4" type="primary">Il10ra</name>
    <name evidence="4" type="ORF">RAMSUL_R08019</name>
</gene>
<dbReference type="GO" id="GO:0005886">
    <property type="term" value="C:plasma membrane"/>
    <property type="evidence" value="ECO:0007669"/>
    <property type="project" value="TreeGrafter"/>
</dbReference>
<dbReference type="Pfam" id="PF01108">
    <property type="entry name" value="Tissue_fac"/>
    <property type="match status" value="1"/>
</dbReference>
<keyword evidence="2" id="KW-0732">Signal</keyword>
<reference evidence="4" key="1">
    <citation type="submission" date="2019-09" db="EMBL/GenBank/DDBJ databases">
        <title>Bird 10,000 Genomes (B10K) Project - Family phase.</title>
        <authorList>
            <person name="Zhang G."/>
        </authorList>
    </citation>
    <scope>NUCLEOTIDE SEQUENCE</scope>
    <source>
        <strain evidence="4">B10K-DU-001-30</strain>
        <tissue evidence="4">Muscle</tissue>
    </source>
</reference>
<feature type="domain" description="Fibronectin type-III" evidence="3">
    <location>
        <begin position="27"/>
        <end position="122"/>
    </location>
</feature>
<feature type="non-terminal residue" evidence="4">
    <location>
        <position position="596"/>
    </location>
</feature>
<dbReference type="Pfam" id="PF09294">
    <property type="entry name" value="Interfer-bind"/>
    <property type="match status" value="1"/>
</dbReference>
<dbReference type="InterPro" id="IPR050650">
    <property type="entry name" value="Type-II_Cytokine-TF_Rcpt"/>
</dbReference>
<dbReference type="GO" id="GO:0004896">
    <property type="term" value="F:cytokine receptor activity"/>
    <property type="evidence" value="ECO:0007669"/>
    <property type="project" value="TreeGrafter"/>
</dbReference>
<dbReference type="Proteomes" id="UP000611227">
    <property type="component" value="Unassembled WGS sequence"/>
</dbReference>
<dbReference type="EMBL" id="WBNM01003044">
    <property type="protein sequence ID" value="NXP70370.1"/>
    <property type="molecule type" value="Genomic_DNA"/>
</dbReference>
<dbReference type="SUPFAM" id="SSF49265">
    <property type="entry name" value="Fibronectin type III"/>
    <property type="match status" value="2"/>
</dbReference>
<feature type="chain" id="PRO_5032461077" evidence="2">
    <location>
        <begin position="23"/>
        <end position="596"/>
    </location>
</feature>
<evidence type="ECO:0000256" key="1">
    <source>
        <dbReference type="SAM" id="MobiDB-lite"/>
    </source>
</evidence>
<feature type="region of interest" description="Disordered" evidence="1">
    <location>
        <begin position="358"/>
        <end position="415"/>
    </location>
</feature>
<dbReference type="PANTHER" id="PTHR20859">
    <property type="entry name" value="INTERFERON/INTERLEUKIN RECEPTOR"/>
    <property type="match status" value="1"/>
</dbReference>
<dbReference type="InterPro" id="IPR003961">
    <property type="entry name" value="FN3_dom"/>
</dbReference>
<dbReference type="InterPro" id="IPR013783">
    <property type="entry name" value="Ig-like_fold"/>
</dbReference>
<dbReference type="PROSITE" id="PS50853">
    <property type="entry name" value="FN3"/>
    <property type="match status" value="1"/>
</dbReference>
<dbReference type="AlphaFoldDB" id="A0A852BRN0"/>
<sequence>MAPCTAALALCMALLLTRPADGEKLGKPRDVHFEAEIGHHLLLWEPGHNAPRHVQYQVEHKVYGTNTSWTPIPACMNISGHSCDLTCYTWDAACRYNARVRAVAGSHTSPWQRSSSFSPKEGKLRLPGKRLSVRGNSIHVQLQLQFRADNCTFSLEDIHPHARRYWVHVRRAQDNKEYKVLETAPEFNISSLLWATQYCVSVEPEVASRSLGARRTGEQCITTGGSDRSSELSLSISSSFFITLLLLGLLGVLLVCTYIKKPVRPPSVLKSFIKQSSLWMEETSSALGSPDPIQQLFLCQEESQQESAPSTSVAQLPLEKGWRLPAWPEDQMCLLDLGAMGSRDSSCTSTDSGICLHTSSSSSQLSCSSTLEPQGYKQQEPPSDDSGVGLGTPCPPHRWGSGKMNPTEARQPQGQELSLCPAASQDCGHSVEFRGYLQQSKGMVEPRQDPAVGLPSSGCAGSLQGSSDVVLGVESSELAVAKGYLKQSSPEHRHSHAQDLAPWRGPWEPTAWDLSSQVGPQAPRLLSYEAAGTPLACKAGPELLKSPFDLSTFNTDLLGTLPLISSLSTSFSTSLCLGVQRNPLSLLSGGSKDSLP</sequence>
<evidence type="ECO:0000259" key="3">
    <source>
        <dbReference type="PROSITE" id="PS50853"/>
    </source>
</evidence>
<name>A0A852BRN0_9PICI</name>
<protein>
    <submittedName>
        <fullName evidence="4">I10R1 protein</fullName>
    </submittedName>
</protein>
<dbReference type="PANTHER" id="PTHR20859:SF90">
    <property type="entry name" value="INTERLEUKIN-10 RECEPTOR SUBUNIT ALPHA"/>
    <property type="match status" value="1"/>
</dbReference>
<feature type="non-terminal residue" evidence="4">
    <location>
        <position position="1"/>
    </location>
</feature>
<evidence type="ECO:0000313" key="4">
    <source>
        <dbReference type="EMBL" id="NXP70370.1"/>
    </source>
</evidence>
<dbReference type="Gene3D" id="2.60.40.10">
    <property type="entry name" value="Immunoglobulins"/>
    <property type="match status" value="2"/>
</dbReference>
<feature type="compositionally biased region" description="Polar residues" evidence="1">
    <location>
        <begin position="370"/>
        <end position="381"/>
    </location>
</feature>
<evidence type="ECO:0000256" key="2">
    <source>
        <dbReference type="SAM" id="SignalP"/>
    </source>
</evidence>
<evidence type="ECO:0000313" key="5">
    <source>
        <dbReference type="Proteomes" id="UP000611227"/>
    </source>
</evidence>
<dbReference type="InterPro" id="IPR036116">
    <property type="entry name" value="FN3_sf"/>
</dbReference>
<dbReference type="InterPro" id="IPR015373">
    <property type="entry name" value="Interferon/interleukin_rcp_dom"/>
</dbReference>
<comment type="caution">
    <text evidence="4">The sequence shown here is derived from an EMBL/GenBank/DDBJ whole genome shotgun (WGS) entry which is preliminary data.</text>
</comment>
<feature type="compositionally biased region" description="Low complexity" evidence="1">
    <location>
        <begin position="359"/>
        <end position="369"/>
    </location>
</feature>
<accession>A0A852BRN0</accession>
<organism evidence="4 5">
    <name type="scientific">Ramphastos sulfuratus</name>
    <dbReference type="NCBI Taxonomy" id="322582"/>
    <lineage>
        <taxon>Eukaryota</taxon>
        <taxon>Metazoa</taxon>
        <taxon>Chordata</taxon>
        <taxon>Craniata</taxon>
        <taxon>Vertebrata</taxon>
        <taxon>Euteleostomi</taxon>
        <taxon>Archelosauria</taxon>
        <taxon>Archosauria</taxon>
        <taxon>Dinosauria</taxon>
        <taxon>Saurischia</taxon>
        <taxon>Theropoda</taxon>
        <taxon>Coelurosauria</taxon>
        <taxon>Aves</taxon>
        <taxon>Neognathae</taxon>
        <taxon>Neoaves</taxon>
        <taxon>Telluraves</taxon>
        <taxon>Coraciimorphae</taxon>
        <taxon>Piciformes</taxon>
        <taxon>Ramphastidae</taxon>
        <taxon>Ramphastos</taxon>
    </lineage>
</organism>